<dbReference type="SMART" id="SM00448">
    <property type="entry name" value="REC"/>
    <property type="match status" value="1"/>
</dbReference>
<comment type="catalytic activity">
    <reaction evidence="1">
        <text>ATP + protein L-histidine = ADP + protein N-phospho-L-histidine.</text>
        <dbReference type="EC" id="2.7.13.3"/>
    </reaction>
</comment>
<dbReference type="Gene3D" id="3.40.50.2300">
    <property type="match status" value="1"/>
</dbReference>
<evidence type="ECO:0000256" key="1">
    <source>
        <dbReference type="ARBA" id="ARBA00000085"/>
    </source>
</evidence>
<dbReference type="Gene3D" id="3.30.565.10">
    <property type="entry name" value="Histidine kinase-like ATPase, C-terminal domain"/>
    <property type="match status" value="1"/>
</dbReference>
<keyword evidence="5" id="KW-0902">Two-component regulatory system</keyword>
<evidence type="ECO:0000256" key="5">
    <source>
        <dbReference type="ARBA" id="ARBA00023012"/>
    </source>
</evidence>
<keyword evidence="4 9" id="KW-0418">Kinase</keyword>
<reference evidence="9" key="1">
    <citation type="submission" date="2020-10" db="EMBL/GenBank/DDBJ databases">
        <authorList>
            <person name="Castelo-Branco R."/>
            <person name="Eusebio N."/>
            <person name="Adriana R."/>
            <person name="Vieira A."/>
            <person name="Brugerolle De Fraissinette N."/>
            <person name="Rezende De Castro R."/>
            <person name="Schneider M.P."/>
            <person name="Vasconcelos V."/>
            <person name="Leao P.N."/>
        </authorList>
    </citation>
    <scope>NUCLEOTIDE SEQUENCE</scope>
    <source>
        <strain evidence="9">LEGE 11479</strain>
    </source>
</reference>
<dbReference type="Proteomes" id="UP000615026">
    <property type="component" value="Unassembled WGS sequence"/>
</dbReference>
<dbReference type="RefSeq" id="WP_193992921.1">
    <property type="nucleotide sequence ID" value="NZ_JADEXP010000067.1"/>
</dbReference>
<proteinExistence type="predicted"/>
<dbReference type="Pfam" id="PF02518">
    <property type="entry name" value="HATPase_c"/>
    <property type="match status" value="1"/>
</dbReference>
<name>A0A928X411_LEPEC</name>
<dbReference type="EC" id="2.7.13.3" evidence="2"/>
<dbReference type="PANTHER" id="PTHR43065:SF50">
    <property type="entry name" value="HISTIDINE KINASE"/>
    <property type="match status" value="1"/>
</dbReference>
<dbReference type="AlphaFoldDB" id="A0A928X411"/>
<evidence type="ECO:0000256" key="2">
    <source>
        <dbReference type="ARBA" id="ARBA00012438"/>
    </source>
</evidence>
<dbReference type="GO" id="GO:0000155">
    <property type="term" value="F:phosphorelay sensor kinase activity"/>
    <property type="evidence" value="ECO:0007669"/>
    <property type="project" value="InterPro"/>
</dbReference>
<dbReference type="InterPro" id="IPR036890">
    <property type="entry name" value="HATPase_C_sf"/>
</dbReference>
<dbReference type="SMART" id="SM00388">
    <property type="entry name" value="HisKA"/>
    <property type="match status" value="1"/>
</dbReference>
<dbReference type="InterPro" id="IPR004358">
    <property type="entry name" value="Sig_transdc_His_kin-like_C"/>
</dbReference>
<dbReference type="PANTHER" id="PTHR43065">
    <property type="entry name" value="SENSOR HISTIDINE KINASE"/>
    <property type="match status" value="1"/>
</dbReference>
<dbReference type="SUPFAM" id="SSF55874">
    <property type="entry name" value="ATPase domain of HSP90 chaperone/DNA topoisomerase II/histidine kinase"/>
    <property type="match status" value="1"/>
</dbReference>
<evidence type="ECO:0000313" key="9">
    <source>
        <dbReference type="EMBL" id="MBE9066946.1"/>
    </source>
</evidence>
<dbReference type="Gene3D" id="1.10.287.130">
    <property type="match status" value="1"/>
</dbReference>
<evidence type="ECO:0000256" key="3">
    <source>
        <dbReference type="ARBA" id="ARBA00022553"/>
    </source>
</evidence>
<comment type="caution">
    <text evidence="9">The sequence shown here is derived from an EMBL/GenBank/DDBJ whole genome shotgun (WGS) entry which is preliminary data.</text>
</comment>
<dbReference type="InterPro" id="IPR011006">
    <property type="entry name" value="CheY-like_superfamily"/>
</dbReference>
<evidence type="ECO:0000256" key="6">
    <source>
        <dbReference type="PROSITE-ProRule" id="PRU00169"/>
    </source>
</evidence>
<dbReference type="InterPro" id="IPR005467">
    <property type="entry name" value="His_kinase_dom"/>
</dbReference>
<gene>
    <name evidence="9" type="ORF">IQ260_09790</name>
</gene>
<dbReference type="EMBL" id="JADEXP010000067">
    <property type="protein sequence ID" value="MBE9066946.1"/>
    <property type="molecule type" value="Genomic_DNA"/>
</dbReference>
<evidence type="ECO:0000259" key="8">
    <source>
        <dbReference type="PROSITE" id="PS50110"/>
    </source>
</evidence>
<dbReference type="Pfam" id="PF00512">
    <property type="entry name" value="HisKA"/>
    <property type="match status" value="1"/>
</dbReference>
<dbReference type="SMART" id="SM00387">
    <property type="entry name" value="HATPase_c"/>
    <property type="match status" value="1"/>
</dbReference>
<dbReference type="CDD" id="cd19920">
    <property type="entry name" value="REC_PA4781-like"/>
    <property type="match status" value="1"/>
</dbReference>
<dbReference type="Pfam" id="PF00072">
    <property type="entry name" value="Response_reg"/>
    <property type="match status" value="1"/>
</dbReference>
<dbReference type="PROSITE" id="PS50110">
    <property type="entry name" value="RESPONSE_REGULATORY"/>
    <property type="match status" value="1"/>
</dbReference>
<protein>
    <recommendedName>
        <fullName evidence="2">histidine kinase</fullName>
        <ecNumber evidence="2">2.7.13.3</ecNumber>
    </recommendedName>
</protein>
<feature type="domain" description="Response regulatory" evidence="8">
    <location>
        <begin position="6"/>
        <end position="122"/>
    </location>
</feature>
<dbReference type="PROSITE" id="PS50109">
    <property type="entry name" value="HIS_KIN"/>
    <property type="match status" value="1"/>
</dbReference>
<dbReference type="SUPFAM" id="SSF52172">
    <property type="entry name" value="CheY-like"/>
    <property type="match status" value="1"/>
</dbReference>
<evidence type="ECO:0000313" key="10">
    <source>
        <dbReference type="Proteomes" id="UP000615026"/>
    </source>
</evidence>
<keyword evidence="4 9" id="KW-0808">Transferase</keyword>
<evidence type="ECO:0000256" key="4">
    <source>
        <dbReference type="ARBA" id="ARBA00022777"/>
    </source>
</evidence>
<evidence type="ECO:0000259" key="7">
    <source>
        <dbReference type="PROSITE" id="PS50109"/>
    </source>
</evidence>
<dbReference type="InterPro" id="IPR036097">
    <property type="entry name" value="HisK_dim/P_sf"/>
</dbReference>
<feature type="domain" description="Histidine kinase" evidence="7">
    <location>
        <begin position="171"/>
        <end position="427"/>
    </location>
</feature>
<organism evidence="9 10">
    <name type="scientific">Leptolyngbya cf. ectocarpi LEGE 11479</name>
    <dbReference type="NCBI Taxonomy" id="1828722"/>
    <lineage>
        <taxon>Bacteria</taxon>
        <taxon>Bacillati</taxon>
        <taxon>Cyanobacteriota</taxon>
        <taxon>Cyanophyceae</taxon>
        <taxon>Leptolyngbyales</taxon>
        <taxon>Leptolyngbyaceae</taxon>
        <taxon>Leptolyngbya group</taxon>
        <taxon>Leptolyngbya</taxon>
    </lineage>
</organism>
<keyword evidence="3 6" id="KW-0597">Phosphoprotein</keyword>
<dbReference type="InterPro" id="IPR003661">
    <property type="entry name" value="HisK_dim/P_dom"/>
</dbReference>
<dbReference type="SUPFAM" id="SSF47384">
    <property type="entry name" value="Homodimeric domain of signal transducing histidine kinase"/>
    <property type="match status" value="1"/>
</dbReference>
<dbReference type="InterPro" id="IPR001789">
    <property type="entry name" value="Sig_transdc_resp-reg_receiver"/>
</dbReference>
<dbReference type="InterPro" id="IPR003594">
    <property type="entry name" value="HATPase_dom"/>
</dbReference>
<keyword evidence="10" id="KW-1185">Reference proteome</keyword>
<feature type="modified residue" description="4-aspartylphosphate" evidence="6">
    <location>
        <position position="55"/>
    </location>
</feature>
<accession>A0A928X411</accession>
<dbReference type="CDD" id="cd00082">
    <property type="entry name" value="HisKA"/>
    <property type="match status" value="1"/>
</dbReference>
<sequence>MTRSANILVVDDTITNLQVITETLSSVGYRVATAISGERALKRLQTYVPDLILLDIQMPGIDGYETCRQIQANPHMASIPIIFITVATDTESIVRGFSLGAVDYVNKPFRAPELLARVKTHLQLQTLTHKLEQQVAERTVELETALVQLNQSKLQLIQREKMSALGNLVAGVAHEINNPLSSVFGNVEVLQTFLQDITDYIELYERTFPSPGDDIEKKRVEIDLDFLLEDLPKMLEAMEAGCDRITAISRSLRIFSRIDTESKLKINVHDGINSTLLILKHRLKAKHFRPEIQVIREYGELPEINCYPSQLNQVFMNVLANAIDMFDEMAEGQSFAQVQSNPQRITIRTQVVAPHSIEIFIIDNGKGMSEELLDKIFEQQFTTKAIGKGTGLGLSIVHQVVVKKHGGSLKVRSEIGKGTELLIRLPI</sequence>
<dbReference type="PRINTS" id="PR00344">
    <property type="entry name" value="BCTRLSENSOR"/>
</dbReference>